<dbReference type="AlphaFoldDB" id="A0A382PHU1"/>
<keyword evidence="1" id="KW-0812">Transmembrane</keyword>
<reference evidence="2" key="1">
    <citation type="submission" date="2018-05" db="EMBL/GenBank/DDBJ databases">
        <authorList>
            <person name="Lanie J.A."/>
            <person name="Ng W.-L."/>
            <person name="Kazmierczak K.M."/>
            <person name="Andrzejewski T.M."/>
            <person name="Davidsen T.M."/>
            <person name="Wayne K.J."/>
            <person name="Tettelin H."/>
            <person name="Glass J.I."/>
            <person name="Rusch D."/>
            <person name="Podicherti R."/>
            <person name="Tsui H.-C.T."/>
            <person name="Winkler M.E."/>
        </authorList>
    </citation>
    <scope>NUCLEOTIDE SEQUENCE</scope>
</reference>
<keyword evidence="1" id="KW-1133">Transmembrane helix</keyword>
<feature type="transmembrane region" description="Helical" evidence="1">
    <location>
        <begin position="72"/>
        <end position="93"/>
    </location>
</feature>
<proteinExistence type="predicted"/>
<accession>A0A382PHU1</accession>
<gene>
    <name evidence="2" type="ORF">METZ01_LOCUS324356</name>
</gene>
<dbReference type="EMBL" id="UINC01106680">
    <property type="protein sequence ID" value="SVC71502.1"/>
    <property type="molecule type" value="Genomic_DNA"/>
</dbReference>
<feature type="transmembrane region" description="Helical" evidence="1">
    <location>
        <begin position="122"/>
        <end position="141"/>
    </location>
</feature>
<keyword evidence="1" id="KW-0472">Membrane</keyword>
<feature type="transmembrane region" description="Helical" evidence="1">
    <location>
        <begin position="47"/>
        <end position="66"/>
    </location>
</feature>
<dbReference type="Pfam" id="PF08592">
    <property type="entry name" value="Anthrone_oxy"/>
    <property type="match status" value="1"/>
</dbReference>
<dbReference type="InterPro" id="IPR013901">
    <property type="entry name" value="Anthrone_oxy"/>
</dbReference>
<evidence type="ECO:0000256" key="1">
    <source>
        <dbReference type="SAM" id="Phobius"/>
    </source>
</evidence>
<evidence type="ECO:0000313" key="2">
    <source>
        <dbReference type="EMBL" id="SVC71502.1"/>
    </source>
</evidence>
<organism evidence="2">
    <name type="scientific">marine metagenome</name>
    <dbReference type="NCBI Taxonomy" id="408172"/>
    <lineage>
        <taxon>unclassified sequences</taxon>
        <taxon>metagenomes</taxon>
        <taxon>ecological metagenomes</taxon>
    </lineage>
</organism>
<dbReference type="PANTHER" id="PTHR36535">
    <property type="entry name" value="YALI0E30327P"/>
    <property type="match status" value="1"/>
</dbReference>
<evidence type="ECO:0008006" key="3">
    <source>
        <dbReference type="Google" id="ProtNLM"/>
    </source>
</evidence>
<dbReference type="PANTHER" id="PTHR36535:SF1">
    <property type="entry name" value="DUF1772 DOMAIN-CONTAINING PROTEIN"/>
    <property type="match status" value="1"/>
</dbReference>
<protein>
    <recommendedName>
        <fullName evidence="3">DUF1772 domain-containing protein</fullName>
    </recommendedName>
</protein>
<name>A0A382PHU1_9ZZZZ</name>
<sequence length="142" mass="14954">MAEFIATICAGLWSGGSIYLSLVQEPAAHRAGPDIAAALFPPMSARAAPMFIVLALVGTVAAGYAWIQGAGINWLVGAVFLAAMFPFTAILIVPTNRKLLKIKPADVAGSEKLFARWSRLHGLRTLLGSIAFLAFVSALTLD</sequence>